<proteinExistence type="predicted"/>
<comment type="caution">
    <text evidence="1">The sequence shown here is derived from an EMBL/GenBank/DDBJ whole genome shotgun (WGS) entry which is preliminary data.</text>
</comment>
<gene>
    <name evidence="1" type="ORF">NDU88_001598</name>
</gene>
<keyword evidence="2" id="KW-1185">Reference proteome</keyword>
<name>A0AAV7UX73_PLEWA</name>
<evidence type="ECO:0000313" key="2">
    <source>
        <dbReference type="Proteomes" id="UP001066276"/>
    </source>
</evidence>
<dbReference type="AlphaFoldDB" id="A0AAV7UX73"/>
<dbReference type="Proteomes" id="UP001066276">
    <property type="component" value="Chromosome 2_2"/>
</dbReference>
<dbReference type="EMBL" id="JANPWB010000004">
    <property type="protein sequence ID" value="KAJ1192287.1"/>
    <property type="molecule type" value="Genomic_DNA"/>
</dbReference>
<protein>
    <submittedName>
        <fullName evidence="1">Uncharacterized protein</fullName>
    </submittedName>
</protein>
<organism evidence="1 2">
    <name type="scientific">Pleurodeles waltl</name>
    <name type="common">Iberian ribbed newt</name>
    <dbReference type="NCBI Taxonomy" id="8319"/>
    <lineage>
        <taxon>Eukaryota</taxon>
        <taxon>Metazoa</taxon>
        <taxon>Chordata</taxon>
        <taxon>Craniata</taxon>
        <taxon>Vertebrata</taxon>
        <taxon>Euteleostomi</taxon>
        <taxon>Amphibia</taxon>
        <taxon>Batrachia</taxon>
        <taxon>Caudata</taxon>
        <taxon>Salamandroidea</taxon>
        <taxon>Salamandridae</taxon>
        <taxon>Pleurodelinae</taxon>
        <taxon>Pleurodeles</taxon>
    </lineage>
</organism>
<sequence length="105" mass="11996">MKTPPESCQMKNARYSTADHKSLQHCSCPPRRHCGKDDTAEESCKGRGRRLVVVAGSLTVTERRIGVPVQLKQCFMYTFLELKWLQSARWRYFAVPNGELGYTSN</sequence>
<evidence type="ECO:0000313" key="1">
    <source>
        <dbReference type="EMBL" id="KAJ1192287.1"/>
    </source>
</evidence>
<accession>A0AAV7UX73</accession>
<reference evidence="1" key="1">
    <citation type="journal article" date="2022" name="bioRxiv">
        <title>Sequencing and chromosome-scale assembly of the giantPleurodeles waltlgenome.</title>
        <authorList>
            <person name="Brown T."/>
            <person name="Elewa A."/>
            <person name="Iarovenko S."/>
            <person name="Subramanian E."/>
            <person name="Araus A.J."/>
            <person name="Petzold A."/>
            <person name="Susuki M."/>
            <person name="Suzuki K.-i.T."/>
            <person name="Hayashi T."/>
            <person name="Toyoda A."/>
            <person name="Oliveira C."/>
            <person name="Osipova E."/>
            <person name="Leigh N.D."/>
            <person name="Simon A."/>
            <person name="Yun M.H."/>
        </authorList>
    </citation>
    <scope>NUCLEOTIDE SEQUENCE</scope>
    <source>
        <strain evidence="1">20211129_DDA</strain>
        <tissue evidence="1">Liver</tissue>
    </source>
</reference>